<sequence>MGRLLHFLVYFWLVSLTCGDVENEINFTIGALLSSAEATKHFNASVMNIRVRISGRTVSFSPLAELLASNALKASRQLCSMFAAGKGRLFAVVVSSPPKFPTAPPLSISYVAALYGVPVIGVSTRQAVFSDKYAHATFLRTVPPYSLESQVWVELISAFDWHEVVLIHSDNNQDAKALLAYLEHSQQAVDFKISQTITLNTDEEDAVSHKELAARLEAIRSGQTRAILLFVTRRYSEHIFKVATRLGLLRREWAWIVSEQCLGAQNLPSGVLSVRLALSDELLHVDDAARVATEGIISLTRRDPGAMFELESIKNCNQEIEIVERLPHNSNYSWLDYSSKLYESMTSVVFEDGATGHVQFDSRGDRVGSLYKVVNVQPQSNCRASRCEPNLVVVGKYGLVHTSDKQKAPRLTVDTQRIFWPGGYRLTKAVDVCVKTKPRTNECLEKAVKFLPPPSFKKKTHLKV</sequence>
<evidence type="ECO:0000256" key="5">
    <source>
        <dbReference type="ARBA" id="ARBA00023180"/>
    </source>
</evidence>
<feature type="domain" description="Receptor ligand binding region" evidence="7">
    <location>
        <begin position="108"/>
        <end position="263"/>
    </location>
</feature>
<dbReference type="AlphaFoldDB" id="A0A5K3FJF4"/>
<feature type="chain" id="PRO_5024283260" evidence="6">
    <location>
        <begin position="20"/>
        <end position="464"/>
    </location>
</feature>
<dbReference type="Gene3D" id="3.40.50.2300">
    <property type="match status" value="2"/>
</dbReference>
<evidence type="ECO:0000256" key="4">
    <source>
        <dbReference type="ARBA" id="ARBA00023136"/>
    </source>
</evidence>
<keyword evidence="5" id="KW-0325">Glycoprotein</keyword>
<dbReference type="InterPro" id="IPR050726">
    <property type="entry name" value="mGluR"/>
</dbReference>
<accession>A0A5K3FJF4</accession>
<organism evidence="8">
    <name type="scientific">Mesocestoides corti</name>
    <name type="common">Flatworm</name>
    <dbReference type="NCBI Taxonomy" id="53468"/>
    <lineage>
        <taxon>Eukaryota</taxon>
        <taxon>Metazoa</taxon>
        <taxon>Spiralia</taxon>
        <taxon>Lophotrochozoa</taxon>
        <taxon>Platyhelminthes</taxon>
        <taxon>Cestoda</taxon>
        <taxon>Eucestoda</taxon>
        <taxon>Cyclophyllidea</taxon>
        <taxon>Mesocestoididae</taxon>
        <taxon>Mesocestoides</taxon>
    </lineage>
</organism>
<proteinExistence type="predicted"/>
<keyword evidence="2" id="KW-0812">Transmembrane</keyword>
<feature type="signal peptide" evidence="6">
    <location>
        <begin position="1"/>
        <end position="19"/>
    </location>
</feature>
<dbReference type="InterPro" id="IPR001828">
    <property type="entry name" value="ANF_lig-bd_rcpt"/>
</dbReference>
<evidence type="ECO:0000256" key="3">
    <source>
        <dbReference type="ARBA" id="ARBA00022989"/>
    </source>
</evidence>
<evidence type="ECO:0000256" key="1">
    <source>
        <dbReference type="ARBA" id="ARBA00004370"/>
    </source>
</evidence>
<dbReference type="PANTHER" id="PTHR24060">
    <property type="entry name" value="METABOTROPIC GLUTAMATE RECEPTOR"/>
    <property type="match status" value="1"/>
</dbReference>
<dbReference type="Pfam" id="PF01094">
    <property type="entry name" value="ANF_receptor"/>
    <property type="match status" value="1"/>
</dbReference>
<dbReference type="WBParaSite" id="MCU_007835-RA">
    <property type="protein sequence ID" value="MCU_007835-RA"/>
    <property type="gene ID" value="MCU_007835"/>
</dbReference>
<evidence type="ECO:0000256" key="2">
    <source>
        <dbReference type="ARBA" id="ARBA00022692"/>
    </source>
</evidence>
<comment type="subcellular location">
    <subcellularLocation>
        <location evidence="1">Membrane</location>
    </subcellularLocation>
</comment>
<evidence type="ECO:0000313" key="8">
    <source>
        <dbReference type="WBParaSite" id="MCU_007835-RA"/>
    </source>
</evidence>
<evidence type="ECO:0000259" key="7">
    <source>
        <dbReference type="Pfam" id="PF01094"/>
    </source>
</evidence>
<keyword evidence="3" id="KW-1133">Transmembrane helix</keyword>
<evidence type="ECO:0000256" key="6">
    <source>
        <dbReference type="SAM" id="SignalP"/>
    </source>
</evidence>
<name>A0A5K3FJF4_MESCO</name>
<keyword evidence="6" id="KW-0732">Signal</keyword>
<dbReference type="InterPro" id="IPR028082">
    <property type="entry name" value="Peripla_BP_I"/>
</dbReference>
<dbReference type="GO" id="GO:0016020">
    <property type="term" value="C:membrane"/>
    <property type="evidence" value="ECO:0007669"/>
    <property type="project" value="UniProtKB-SubCell"/>
</dbReference>
<dbReference type="SUPFAM" id="SSF53822">
    <property type="entry name" value="Periplasmic binding protein-like I"/>
    <property type="match status" value="1"/>
</dbReference>
<keyword evidence="4" id="KW-0472">Membrane</keyword>
<reference evidence="8" key="1">
    <citation type="submission" date="2019-11" db="UniProtKB">
        <authorList>
            <consortium name="WormBaseParasite"/>
        </authorList>
    </citation>
    <scope>IDENTIFICATION</scope>
</reference>
<protein>
    <submittedName>
        <fullName evidence="8">ANF_receptor domain-containing protein</fullName>
    </submittedName>
</protein>